<dbReference type="Proteomes" id="UP001234202">
    <property type="component" value="Unassembled WGS sequence"/>
</dbReference>
<accession>A0ACC2XQI7</accession>
<keyword evidence="2" id="KW-1185">Reference proteome</keyword>
<sequence length="305" mass="32207">MSNDHAQQTVYRLAKQDSYKSIQPHTEPIPTPTKHEVLIKIKALSLNYRDYAIANGTYPFPVKPDVVPLSDCSGEIIDVGSAVNTVQKGDKVVVSFDPTNQYGPQRDWKHGHGGPVDGFLREYAVVPATAVVKIPDESTLGWPQLASLVCTGVTTWNALFGPVAVKPGQVVLVQGTGGVSMTALILLKAFGCTVIVTSSSDDKLQFVKEKYGADHVINYRTTPAWGNAAVKLTPGGQGVDAVIDNGGAGTIEQSLEAIKMGGLVAIIGFLAKPDEMPDVAALTLAKGAIVFVASPSAPSNTSRNL</sequence>
<evidence type="ECO:0000313" key="2">
    <source>
        <dbReference type="Proteomes" id="UP001234202"/>
    </source>
</evidence>
<gene>
    <name evidence="1" type="ORF">QFC24_001940</name>
</gene>
<proteinExistence type="predicted"/>
<evidence type="ECO:0000313" key="1">
    <source>
        <dbReference type="EMBL" id="KAJ9126217.1"/>
    </source>
</evidence>
<name>A0ACC2XQI7_9TREE</name>
<dbReference type="EMBL" id="JASBWV010000005">
    <property type="protein sequence ID" value="KAJ9126217.1"/>
    <property type="molecule type" value="Genomic_DNA"/>
</dbReference>
<comment type="caution">
    <text evidence="1">The sequence shown here is derived from an EMBL/GenBank/DDBJ whole genome shotgun (WGS) entry which is preliminary data.</text>
</comment>
<reference evidence="1" key="1">
    <citation type="submission" date="2023-04" db="EMBL/GenBank/DDBJ databases">
        <title>Draft Genome sequencing of Naganishia species isolated from polar environments using Oxford Nanopore Technology.</title>
        <authorList>
            <person name="Leo P."/>
            <person name="Venkateswaran K."/>
        </authorList>
    </citation>
    <scope>NUCLEOTIDE SEQUENCE</scope>
    <source>
        <strain evidence="1">DBVPG 5303</strain>
    </source>
</reference>
<organism evidence="1 2">
    <name type="scientific">Naganishia onofrii</name>
    <dbReference type="NCBI Taxonomy" id="1851511"/>
    <lineage>
        <taxon>Eukaryota</taxon>
        <taxon>Fungi</taxon>
        <taxon>Dikarya</taxon>
        <taxon>Basidiomycota</taxon>
        <taxon>Agaricomycotina</taxon>
        <taxon>Tremellomycetes</taxon>
        <taxon>Filobasidiales</taxon>
        <taxon>Filobasidiaceae</taxon>
        <taxon>Naganishia</taxon>
    </lineage>
</organism>
<protein>
    <submittedName>
        <fullName evidence="1">Uncharacterized protein</fullName>
    </submittedName>
</protein>